<dbReference type="Pfam" id="PF05450">
    <property type="entry name" value="Nicastrin"/>
    <property type="match status" value="1"/>
</dbReference>
<dbReference type="GO" id="GO:0016485">
    <property type="term" value="P:protein processing"/>
    <property type="evidence" value="ECO:0007669"/>
    <property type="project" value="InterPro"/>
</dbReference>
<evidence type="ECO:0000256" key="9">
    <source>
        <dbReference type="ARBA" id="ARBA00023180"/>
    </source>
</evidence>
<evidence type="ECO:0000313" key="13">
    <source>
        <dbReference type="EMBL" id="JAT14928.1"/>
    </source>
</evidence>
<dbReference type="InterPro" id="IPR041084">
    <property type="entry name" value="Ncstrn_small"/>
</dbReference>
<evidence type="ECO:0000256" key="2">
    <source>
        <dbReference type="ARBA" id="ARBA00007717"/>
    </source>
</evidence>
<dbReference type="GO" id="GO:0005886">
    <property type="term" value="C:plasma membrane"/>
    <property type="evidence" value="ECO:0007669"/>
    <property type="project" value="UniProtKB-ARBA"/>
</dbReference>
<feature type="chain" id="PRO_5008586918" description="Nicastrin" evidence="11">
    <location>
        <begin position="25"/>
        <end position="701"/>
    </location>
</feature>
<evidence type="ECO:0000256" key="4">
    <source>
        <dbReference type="ARBA" id="ARBA00022692"/>
    </source>
</evidence>
<evidence type="ECO:0000256" key="6">
    <source>
        <dbReference type="ARBA" id="ARBA00022976"/>
    </source>
</evidence>
<proteinExistence type="inferred from homology"/>
<organism evidence="13">
    <name type="scientific">Graphocephala atropunctata</name>
    <dbReference type="NCBI Taxonomy" id="36148"/>
    <lineage>
        <taxon>Eukaryota</taxon>
        <taxon>Metazoa</taxon>
        <taxon>Ecdysozoa</taxon>
        <taxon>Arthropoda</taxon>
        <taxon>Hexapoda</taxon>
        <taxon>Insecta</taxon>
        <taxon>Pterygota</taxon>
        <taxon>Neoptera</taxon>
        <taxon>Paraneoptera</taxon>
        <taxon>Hemiptera</taxon>
        <taxon>Auchenorrhyncha</taxon>
        <taxon>Membracoidea</taxon>
        <taxon>Cicadellidae</taxon>
        <taxon>Cicadellinae</taxon>
        <taxon>Cicadellini</taxon>
        <taxon>Graphocephala</taxon>
    </lineage>
</organism>
<dbReference type="InterPro" id="IPR008710">
    <property type="entry name" value="Nicastrin"/>
</dbReference>
<gene>
    <name evidence="13" type="ORF">g.24812</name>
</gene>
<keyword evidence="4 10" id="KW-0812">Transmembrane</keyword>
<feature type="signal peptide" evidence="11">
    <location>
        <begin position="1"/>
        <end position="24"/>
    </location>
</feature>
<protein>
    <recommendedName>
        <fullName evidence="3">Nicastrin</fullName>
    </recommendedName>
</protein>
<comment type="similarity">
    <text evidence="2">Belongs to the nicastrin family.</text>
</comment>
<dbReference type="AlphaFoldDB" id="A0A1B6KU33"/>
<evidence type="ECO:0000256" key="10">
    <source>
        <dbReference type="SAM" id="Phobius"/>
    </source>
</evidence>
<evidence type="ECO:0000256" key="3">
    <source>
        <dbReference type="ARBA" id="ARBA00015303"/>
    </source>
</evidence>
<evidence type="ECO:0000259" key="12">
    <source>
        <dbReference type="Pfam" id="PF18266"/>
    </source>
</evidence>
<name>A0A1B6KU33_9HEMI</name>
<keyword evidence="7 10" id="KW-1133">Transmembrane helix</keyword>
<comment type="subcellular location">
    <subcellularLocation>
        <location evidence="1">Membrane</location>
        <topology evidence="1">Single-pass type I membrane protein</topology>
    </subcellularLocation>
</comment>
<feature type="transmembrane region" description="Helical" evidence="10">
    <location>
        <begin position="641"/>
        <end position="661"/>
    </location>
</feature>
<evidence type="ECO:0000256" key="8">
    <source>
        <dbReference type="ARBA" id="ARBA00023136"/>
    </source>
</evidence>
<dbReference type="GO" id="GO:0007220">
    <property type="term" value="P:Notch receptor processing"/>
    <property type="evidence" value="ECO:0007669"/>
    <property type="project" value="TreeGrafter"/>
</dbReference>
<reference evidence="13" key="1">
    <citation type="submission" date="2015-11" db="EMBL/GenBank/DDBJ databases">
        <title>De novo transcriptome assembly of four potential Pierce s Disease insect vectors from Arizona vineyards.</title>
        <authorList>
            <person name="Tassone E.E."/>
        </authorList>
    </citation>
    <scope>NUCLEOTIDE SEQUENCE</scope>
</reference>
<dbReference type="PANTHER" id="PTHR21092:SF0">
    <property type="entry name" value="NICASTRIN"/>
    <property type="match status" value="1"/>
</dbReference>
<feature type="domain" description="Nicastrin small lobe" evidence="12">
    <location>
        <begin position="43"/>
        <end position="208"/>
    </location>
</feature>
<dbReference type="PANTHER" id="PTHR21092">
    <property type="entry name" value="NICASTRIN"/>
    <property type="match status" value="1"/>
</dbReference>
<keyword evidence="6" id="KW-0914">Notch signaling pathway</keyword>
<dbReference type="EMBL" id="GEBQ01025049">
    <property type="protein sequence ID" value="JAT14928.1"/>
    <property type="molecule type" value="Transcribed_RNA"/>
</dbReference>
<sequence length="701" mass="77119">MVKFTMNHIKWLITIVLCVTSVTCQRKDIHHMMYETFKNAAMCFRILNGTNQVGCSTSQSGSTGVVHLVNDETDVRWLLEESKAGPYMAVVPSRMFVRNVMLRLKDSPNVGGVLLAINGTNDRPADMSPDDTCPNRYSSLGGSCDDNSPWNPLGSGFLLVDWNVPLFVVKDPPVIQQIHECFEKFNVPLEGQVDRSLCSLQMTGHMYAAVDTPTCIRRNSLINSFNPVRYCDPMGDQNVISHLFSRKHYVAAPNNSVVLVSARLDAGTMFDGLAPGAVTTVTGIVTLLTTAHLLAQLLPEHKETYTKNVVFALLNGEAQDYIGSSRVVYDMQQGKFPSTDLPLRLEHLDLVVDLHQLDATKQMHCHCYQSNTAQTTVDLLAKSAKSFGVSVDGSCSSGKLPPSSLHSFLKANASIPGIIVTNHANQYTNMFYNGLLDGAENLGYQYANGSQIPTQSIQYSLAGMAQTLALSLAQMVDNSVTWPANLSTETTAAMVDELLHCYLEERQCKLFRNVTGDTVGPEEGPIPLYVGVSQSPNLATRLTLLALAQLSGRPTNLTQAQCINPSDPSKVNYHTFYWVGGDPPEWGVCMDTGITLTTAISPAFLIENYNWTSGEFSSWTESVWPGMSLRMFLKPAFSQELYTFVSGLVVLFLSFSSVYWVSRNADQLFNPLVTSDMEIDKDTTVLMGRVDSSLYGTCEHC</sequence>
<evidence type="ECO:0000256" key="7">
    <source>
        <dbReference type="ARBA" id="ARBA00022989"/>
    </source>
</evidence>
<keyword evidence="5 11" id="KW-0732">Signal</keyword>
<dbReference type="SUPFAM" id="SSF53187">
    <property type="entry name" value="Zn-dependent exopeptidases"/>
    <property type="match status" value="1"/>
</dbReference>
<evidence type="ECO:0000256" key="11">
    <source>
        <dbReference type="SAM" id="SignalP"/>
    </source>
</evidence>
<evidence type="ECO:0000256" key="5">
    <source>
        <dbReference type="ARBA" id="ARBA00022729"/>
    </source>
</evidence>
<dbReference type="Gene3D" id="3.40.630.10">
    <property type="entry name" value="Zn peptidases"/>
    <property type="match status" value="1"/>
</dbReference>
<accession>A0A1B6KU33</accession>
<dbReference type="GO" id="GO:0007219">
    <property type="term" value="P:Notch signaling pathway"/>
    <property type="evidence" value="ECO:0007669"/>
    <property type="project" value="UniProtKB-KW"/>
</dbReference>
<keyword evidence="9" id="KW-0325">Glycoprotein</keyword>
<dbReference type="Pfam" id="PF18266">
    <property type="entry name" value="Ncstrn_small"/>
    <property type="match status" value="1"/>
</dbReference>
<keyword evidence="8 10" id="KW-0472">Membrane</keyword>
<evidence type="ECO:0000256" key="1">
    <source>
        <dbReference type="ARBA" id="ARBA00004479"/>
    </source>
</evidence>